<gene>
    <name evidence="1" type="ordered locus">HFX_6072</name>
</gene>
<geneLocation type="plasmid" evidence="1 2">
    <name>pHM500</name>
</geneLocation>
<reference evidence="1 2" key="1">
    <citation type="journal article" date="2012" name="J. Bacteriol.">
        <title>Complete genome sequence of the metabolically versatile halophilic archaeon Haloferax mediterranei, a poly(3-hydroxybutyrate-co-3-hydroxyvalerate) producer.</title>
        <authorList>
            <person name="Han J."/>
            <person name="Zhang F."/>
            <person name="Hou J."/>
            <person name="Liu X."/>
            <person name="Li M."/>
            <person name="Liu H."/>
            <person name="Cai L."/>
            <person name="Zhang B."/>
            <person name="Chen Y."/>
            <person name="Zhou J."/>
            <person name="Hu S."/>
            <person name="Xiang H."/>
        </authorList>
    </citation>
    <scope>NUCLEOTIDE SEQUENCE [LARGE SCALE GENOMIC DNA]</scope>
    <source>
        <strain evidence="2">ATCC 33500 / DSM 1411 / JCM 8866 / NBRC 14739 / NCIMB 2177 / R-4</strain>
        <plasmid evidence="2">pHM500</plasmid>
    </source>
</reference>
<organism evidence="1 2">
    <name type="scientific">Haloferax mediterranei (strain ATCC 33500 / DSM 1411 / JCM 8866 / NBRC 14739 / NCIMB 2177 / R-4)</name>
    <name type="common">Halobacterium mediterranei</name>
    <dbReference type="NCBI Taxonomy" id="523841"/>
    <lineage>
        <taxon>Archaea</taxon>
        <taxon>Methanobacteriati</taxon>
        <taxon>Methanobacteriota</taxon>
        <taxon>Stenosarchaea group</taxon>
        <taxon>Halobacteria</taxon>
        <taxon>Halobacteriales</taxon>
        <taxon>Haloferacaceae</taxon>
        <taxon>Haloferax</taxon>
    </lineage>
</organism>
<evidence type="ECO:0000313" key="2">
    <source>
        <dbReference type="Proteomes" id="UP000006469"/>
    </source>
</evidence>
<dbReference type="HOGENOM" id="CLU_3003052_0_0_2"/>
<name>I3RAD9_HALMT</name>
<dbReference type="EMBL" id="CP001871">
    <property type="protein sequence ID" value="AFK21199.1"/>
    <property type="molecule type" value="Genomic_DNA"/>
</dbReference>
<dbReference type="AlphaFoldDB" id="I3RAD9"/>
<proteinExistence type="predicted"/>
<accession>I3RAD9</accession>
<protein>
    <submittedName>
        <fullName evidence="1">Uncharacterized protein</fullName>
    </submittedName>
</protein>
<sequence>MLLTVVPSACFSAREGAQHREALMEQSQANCSINEFRYDHEADATTIVREDCTDHC</sequence>
<keyword evidence="1" id="KW-0614">Plasmid</keyword>
<dbReference type="Proteomes" id="UP000006469">
    <property type="component" value="Plasmid pHM500"/>
</dbReference>
<evidence type="ECO:0000313" key="1">
    <source>
        <dbReference type="EMBL" id="AFK21199.1"/>
    </source>
</evidence>
<dbReference type="KEGG" id="hme:HFX_6072"/>